<dbReference type="Proteomes" id="UP000094527">
    <property type="component" value="Unassembled WGS sequence"/>
</dbReference>
<dbReference type="GO" id="GO:0005737">
    <property type="term" value="C:cytoplasm"/>
    <property type="evidence" value="ECO:0007669"/>
    <property type="project" value="TreeGrafter"/>
</dbReference>
<evidence type="ECO:0000313" key="2">
    <source>
        <dbReference type="EMBL" id="ODN01997.1"/>
    </source>
</evidence>
<organism evidence="2 3">
    <name type="scientific">Orchesella cincta</name>
    <name type="common">Springtail</name>
    <name type="synonym">Podura cincta</name>
    <dbReference type="NCBI Taxonomy" id="48709"/>
    <lineage>
        <taxon>Eukaryota</taxon>
        <taxon>Metazoa</taxon>
        <taxon>Ecdysozoa</taxon>
        <taxon>Arthropoda</taxon>
        <taxon>Hexapoda</taxon>
        <taxon>Collembola</taxon>
        <taxon>Entomobryomorpha</taxon>
        <taxon>Entomobryoidea</taxon>
        <taxon>Orchesellidae</taxon>
        <taxon>Orchesellinae</taxon>
        <taxon>Orchesella</taxon>
    </lineage>
</organism>
<dbReference type="EMBL" id="LJIJ01000130">
    <property type="protein sequence ID" value="ODN01997.1"/>
    <property type="molecule type" value="Genomic_DNA"/>
</dbReference>
<protein>
    <submittedName>
        <fullName evidence="2">Trafficking protein particle complex subunit 11</fullName>
    </submittedName>
</protein>
<sequence length="704" mass="79541">QRPWRPDGELVADIATQNESQAGVMILNYLEQHHDHSTDRINHYGIASDFCRDLQRTRTRCELMMMMGHEFLLKKEYHRCIILMTHVLKEFGRDKLTELLFVVGDTGLKASWCDGDVTAYLSFLIFLLKKDFAAKLGEKRRQSLWTNFVTALQKNVPQSLDENSNLSCKEDGWMAAMGRPYVSYVVVHKEPFLDAAFYFVSETFRAGSRAEVRVVLKNSSEFAIAIQKCGVVIIIADYNTELALNVTLQPGDSHELSLFFPLMVRDTGKIIQIQMGYVDIGKPDASVLLHYSALIESNPYLWNDGKKDVKKQIIAKIDPMLPLLTPKVAFEFFPMLTNCVQKVDISWTNTGTQTYTTLNLVCRLECPELEDLYINDHPDTPNARLRNMGVTIEADELSAGESEQVTLYINSRKPRSDIQLTTKAKYIDGNGQIVTNDSVEPIEMIDPFGVSWEFLNTQFETIQEASPNEPFMIKFTVKNLSQQTLHVRKMEFNLTEGSAFVETGNAHQLPHFMIFKAKEVYQFVNAYKLQFATQLPVGTLCIQWLKYRKQVDGYCSMSTEFTVNSLPLSRCHVFVETIVSARGMGELKKPMPIKYAITNCTEKVLDLSTSIESSDSFMNAGPKKTNLKLISGGTAYFQYVLFPLKTGLLLTPRLVFEHANAAGDNRLAPVIQRNVVKNIFVARAEGEGREHGSVITSALEPVDG</sequence>
<accession>A0A1D2N9T2</accession>
<dbReference type="InterPro" id="IPR012880">
    <property type="entry name" value="Gryzun"/>
</dbReference>
<dbReference type="Pfam" id="PF07919">
    <property type="entry name" value="Gryzun"/>
    <property type="match status" value="1"/>
</dbReference>
<reference evidence="2 3" key="1">
    <citation type="journal article" date="2016" name="Genome Biol. Evol.">
        <title>Gene Family Evolution Reflects Adaptation to Soil Environmental Stressors in the Genome of the Collembolan Orchesella cincta.</title>
        <authorList>
            <person name="Faddeeva-Vakhrusheva A."/>
            <person name="Derks M.F."/>
            <person name="Anvar S.Y."/>
            <person name="Agamennone V."/>
            <person name="Suring W."/>
            <person name="Smit S."/>
            <person name="van Straalen N.M."/>
            <person name="Roelofs D."/>
        </authorList>
    </citation>
    <scope>NUCLEOTIDE SEQUENCE [LARGE SCALE GENOMIC DNA]</scope>
    <source>
        <tissue evidence="2">Mixed pool</tissue>
    </source>
</reference>
<dbReference type="AlphaFoldDB" id="A0A1D2N9T2"/>
<keyword evidence="3" id="KW-1185">Reference proteome</keyword>
<dbReference type="PANTHER" id="PTHR14374">
    <property type="entry name" value="FOIE GRAS"/>
    <property type="match status" value="1"/>
</dbReference>
<feature type="domain" description="Gryzun putative trafficking through Golgi" evidence="1">
    <location>
        <begin position="471"/>
        <end position="655"/>
    </location>
</feature>
<comment type="caution">
    <text evidence="2">The sequence shown here is derived from an EMBL/GenBank/DDBJ whole genome shotgun (WGS) entry which is preliminary data.</text>
</comment>
<name>A0A1D2N9T2_ORCCI</name>
<dbReference type="PANTHER" id="PTHR14374:SF0">
    <property type="entry name" value="TRAFFICKING PROTEIN PARTICLE COMPLEX SUBUNIT 11"/>
    <property type="match status" value="1"/>
</dbReference>
<dbReference type="STRING" id="48709.A0A1D2N9T2"/>
<dbReference type="OMA" id="ANTCYAN"/>
<dbReference type="OrthoDB" id="6278596at2759"/>
<gene>
    <name evidence="2" type="ORF">Ocin01_04686</name>
</gene>
<evidence type="ECO:0000313" key="3">
    <source>
        <dbReference type="Proteomes" id="UP000094527"/>
    </source>
</evidence>
<proteinExistence type="predicted"/>
<feature type="non-terminal residue" evidence="2">
    <location>
        <position position="1"/>
    </location>
</feature>
<evidence type="ECO:0000259" key="1">
    <source>
        <dbReference type="Pfam" id="PF07919"/>
    </source>
</evidence>